<accession>X1NFL2</accession>
<comment type="caution">
    <text evidence="1">The sequence shown here is derived from an EMBL/GenBank/DDBJ whole genome shotgun (WGS) entry which is preliminary data.</text>
</comment>
<dbReference type="EMBL" id="BARV01025293">
    <property type="protein sequence ID" value="GAI42837.1"/>
    <property type="molecule type" value="Genomic_DNA"/>
</dbReference>
<name>X1NFL2_9ZZZZ</name>
<protein>
    <submittedName>
        <fullName evidence="1">Uncharacterized protein</fullName>
    </submittedName>
</protein>
<organism evidence="1">
    <name type="scientific">marine sediment metagenome</name>
    <dbReference type="NCBI Taxonomy" id="412755"/>
    <lineage>
        <taxon>unclassified sequences</taxon>
        <taxon>metagenomes</taxon>
        <taxon>ecological metagenomes</taxon>
    </lineage>
</organism>
<gene>
    <name evidence="1" type="ORF">S06H3_41107</name>
</gene>
<sequence>MDFRSYIDKLFELGIEENCKKYNEVAVAGIEMGEPGGEVDDPDRWVQESLSYIKRVLPELTL</sequence>
<proteinExistence type="predicted"/>
<reference evidence="1" key="1">
    <citation type="journal article" date="2014" name="Front. Microbiol.">
        <title>High frequency of phylogenetically diverse reductive dehalogenase-homologous genes in deep subseafloor sedimentary metagenomes.</title>
        <authorList>
            <person name="Kawai M."/>
            <person name="Futagami T."/>
            <person name="Toyoda A."/>
            <person name="Takaki Y."/>
            <person name="Nishi S."/>
            <person name="Hori S."/>
            <person name="Arai W."/>
            <person name="Tsubouchi T."/>
            <person name="Morono Y."/>
            <person name="Uchiyama I."/>
            <person name="Ito T."/>
            <person name="Fujiyama A."/>
            <person name="Inagaki F."/>
            <person name="Takami H."/>
        </authorList>
    </citation>
    <scope>NUCLEOTIDE SEQUENCE</scope>
    <source>
        <strain evidence="1">Expedition CK06-06</strain>
    </source>
</reference>
<evidence type="ECO:0000313" key="1">
    <source>
        <dbReference type="EMBL" id="GAI42837.1"/>
    </source>
</evidence>
<dbReference type="AlphaFoldDB" id="X1NFL2"/>